<protein>
    <recommendedName>
        <fullName evidence="5">Lipoprotein</fullName>
    </recommendedName>
</protein>
<keyword evidence="4" id="KW-1185">Reference proteome</keyword>
<proteinExistence type="predicted"/>
<gene>
    <name evidence="3" type="ORF">BKA02_000917</name>
</gene>
<evidence type="ECO:0000313" key="4">
    <source>
        <dbReference type="Proteomes" id="UP000552045"/>
    </source>
</evidence>
<dbReference type="RefSeq" id="WP_179431736.1">
    <property type="nucleotide sequence ID" value="NZ_BAABLC010000001.1"/>
</dbReference>
<dbReference type="EMBL" id="JACCBH010000001">
    <property type="protein sequence ID" value="NYD53862.1"/>
    <property type="molecule type" value="Genomic_DNA"/>
</dbReference>
<evidence type="ECO:0000313" key="3">
    <source>
        <dbReference type="EMBL" id="NYD53862.1"/>
    </source>
</evidence>
<feature type="compositionally biased region" description="Low complexity" evidence="1">
    <location>
        <begin position="39"/>
        <end position="58"/>
    </location>
</feature>
<dbReference type="AlphaFoldDB" id="A0A7Y9ETW1"/>
<organism evidence="3 4">
    <name type="scientific">Microbacterium pseudoresistens</name>
    <dbReference type="NCBI Taxonomy" id="640634"/>
    <lineage>
        <taxon>Bacteria</taxon>
        <taxon>Bacillati</taxon>
        <taxon>Actinomycetota</taxon>
        <taxon>Actinomycetes</taxon>
        <taxon>Micrococcales</taxon>
        <taxon>Microbacteriaceae</taxon>
        <taxon>Microbacterium</taxon>
    </lineage>
</organism>
<evidence type="ECO:0008006" key="5">
    <source>
        <dbReference type="Google" id="ProtNLM"/>
    </source>
</evidence>
<accession>A0A7Y9ETW1</accession>
<evidence type="ECO:0000256" key="1">
    <source>
        <dbReference type="SAM" id="MobiDB-lite"/>
    </source>
</evidence>
<comment type="caution">
    <text evidence="3">The sequence shown here is derived from an EMBL/GenBank/DDBJ whole genome shotgun (WGS) entry which is preliminary data.</text>
</comment>
<feature type="chain" id="PRO_5031568726" description="Lipoprotein" evidence="2">
    <location>
        <begin position="31"/>
        <end position="200"/>
    </location>
</feature>
<feature type="signal peptide" evidence="2">
    <location>
        <begin position="1"/>
        <end position="30"/>
    </location>
</feature>
<reference evidence="3 4" key="1">
    <citation type="submission" date="2020-07" db="EMBL/GenBank/DDBJ databases">
        <title>Sequencing the genomes of 1000 actinobacteria strains.</title>
        <authorList>
            <person name="Klenk H.-P."/>
        </authorList>
    </citation>
    <scope>NUCLEOTIDE SEQUENCE [LARGE SCALE GENOMIC DNA]</scope>
    <source>
        <strain evidence="3 4">DSM 22185</strain>
    </source>
</reference>
<dbReference type="Proteomes" id="UP000552045">
    <property type="component" value="Unassembled WGS sequence"/>
</dbReference>
<sequence>MAANRWVAMRAAVALAAGALALSMAGCAPAESGDPGAVDDSPSAGAAGESSPEPEAADPCTALAPSMDGLVDAVECGMDQPFPLGGTTALITDLGTTTSNVTASIAATLVGYSATDADVRAILHVEDPYERGVAPLALDPSAGADCLGDSGPCALEWDLSGTVFHEDLYAQLTAPQIWIQITDGTREVVVWVIRVDFTPS</sequence>
<feature type="region of interest" description="Disordered" evidence="1">
    <location>
        <begin position="31"/>
        <end position="58"/>
    </location>
</feature>
<evidence type="ECO:0000256" key="2">
    <source>
        <dbReference type="SAM" id="SignalP"/>
    </source>
</evidence>
<dbReference type="PROSITE" id="PS51257">
    <property type="entry name" value="PROKAR_LIPOPROTEIN"/>
    <property type="match status" value="1"/>
</dbReference>
<name>A0A7Y9ETW1_9MICO</name>
<keyword evidence="2" id="KW-0732">Signal</keyword>